<feature type="chain" id="PRO_5045897605" evidence="2">
    <location>
        <begin position="21"/>
        <end position="149"/>
    </location>
</feature>
<evidence type="ECO:0000256" key="2">
    <source>
        <dbReference type="SAM" id="SignalP"/>
    </source>
</evidence>
<keyword evidence="2" id="KW-0732">Signal</keyword>
<reference evidence="3" key="1">
    <citation type="submission" date="2022-11" db="EMBL/GenBank/DDBJ databases">
        <title>Centuries of genome instability and evolution in soft-shell clam transmissible cancer (bioRxiv).</title>
        <authorList>
            <person name="Hart S.F.M."/>
            <person name="Yonemitsu M.A."/>
            <person name="Giersch R.M."/>
            <person name="Beal B.F."/>
            <person name="Arriagada G."/>
            <person name="Davis B.W."/>
            <person name="Ostrander E.A."/>
            <person name="Goff S.P."/>
            <person name="Metzger M.J."/>
        </authorList>
    </citation>
    <scope>NUCLEOTIDE SEQUENCE</scope>
    <source>
        <strain evidence="3">MELC-2E11</strain>
        <tissue evidence="3">Siphon/mantle</tissue>
    </source>
</reference>
<dbReference type="EMBL" id="CP111017">
    <property type="protein sequence ID" value="WAR08561.1"/>
    <property type="molecule type" value="Genomic_DNA"/>
</dbReference>
<keyword evidence="4" id="KW-1185">Reference proteome</keyword>
<evidence type="ECO:0000256" key="1">
    <source>
        <dbReference type="SAM" id="MobiDB-lite"/>
    </source>
</evidence>
<dbReference type="Proteomes" id="UP001164746">
    <property type="component" value="Chromosome 6"/>
</dbReference>
<evidence type="ECO:0000313" key="3">
    <source>
        <dbReference type="EMBL" id="WAR08561.1"/>
    </source>
</evidence>
<name>A0ABY7EMZ7_MYAAR</name>
<feature type="compositionally biased region" description="Polar residues" evidence="1">
    <location>
        <begin position="49"/>
        <end position="64"/>
    </location>
</feature>
<gene>
    <name evidence="3" type="ORF">MAR_018519</name>
</gene>
<sequence length="149" mass="17409">MFHFTILLKLWIIFITMVYSSDELSDDEDDRSEVEYVYDFAEPNDDDSIQPSTSNHAKASTNTGKGKRQLGCSTKIQGLSAEQSELLRGLFKTNVHLQRELKREECEKLKKKYPILDTLPWKKIKNTVHNWITIEKRKHGISFGISRYR</sequence>
<evidence type="ECO:0000313" key="4">
    <source>
        <dbReference type="Proteomes" id="UP001164746"/>
    </source>
</evidence>
<protein>
    <submittedName>
        <fullName evidence="3">Uncharacterized protein</fullName>
    </submittedName>
</protein>
<accession>A0ABY7EMZ7</accession>
<feature type="region of interest" description="Disordered" evidence="1">
    <location>
        <begin position="42"/>
        <end position="69"/>
    </location>
</feature>
<feature type="signal peptide" evidence="2">
    <location>
        <begin position="1"/>
        <end position="20"/>
    </location>
</feature>
<proteinExistence type="predicted"/>
<organism evidence="3 4">
    <name type="scientific">Mya arenaria</name>
    <name type="common">Soft-shell clam</name>
    <dbReference type="NCBI Taxonomy" id="6604"/>
    <lineage>
        <taxon>Eukaryota</taxon>
        <taxon>Metazoa</taxon>
        <taxon>Spiralia</taxon>
        <taxon>Lophotrochozoa</taxon>
        <taxon>Mollusca</taxon>
        <taxon>Bivalvia</taxon>
        <taxon>Autobranchia</taxon>
        <taxon>Heteroconchia</taxon>
        <taxon>Euheterodonta</taxon>
        <taxon>Imparidentia</taxon>
        <taxon>Neoheterodontei</taxon>
        <taxon>Myida</taxon>
        <taxon>Myoidea</taxon>
        <taxon>Myidae</taxon>
        <taxon>Mya</taxon>
    </lineage>
</organism>